<dbReference type="InterPro" id="IPR001810">
    <property type="entry name" value="F-box_dom"/>
</dbReference>
<dbReference type="EMBL" id="CAHR02000098">
    <property type="protein sequence ID" value="CCG82761.1"/>
    <property type="molecule type" value="Genomic_DNA"/>
</dbReference>
<evidence type="ECO:0000313" key="3">
    <source>
        <dbReference type="Proteomes" id="UP000013776"/>
    </source>
</evidence>
<comment type="caution">
    <text evidence="2">The sequence shown here is derived from an EMBL/GenBank/DDBJ whole genome shotgun (WGS) entry which is preliminary data.</text>
</comment>
<dbReference type="OrthoDB" id="539158at2759"/>
<protein>
    <recommendedName>
        <fullName evidence="1">F-box domain-containing protein</fullName>
    </recommendedName>
</protein>
<dbReference type="Gene3D" id="1.20.1280.50">
    <property type="match status" value="1"/>
</dbReference>
<sequence>MLLLDLPFEVLLQIAGELPASDLVAVAGTSKTLNLVSRDQKLWHKLLGSHSVFRKGRDYREAYAWQHGNLAVDVKDSKEEGVYPVLAFFPMHRSYEASKLAELSPQFLPWATDLLRDTKEDLLILSCQGDRLISHVYKDTAADGAQHALLLLQAGQRLSWLTDLPDWPLCAAFLGRYHILVCGRFPAALLYDLRRPGSARGIPLSSHTIHCLSIDTDNQDILLCGHYKGRGSMEVLSYEIDETGNLSIAVSGQNKFAGVTAIVSCAYLSSGAFMTYDNYSHIYLWSSLRNALRKIDHDGIGDEIPSDMVYKMFYSAGSLVFIDQYKHKHAFTIRPGRQIAHPRTDEEGGIAGSDQGQVAAAAAAAADEQIRQLLFKQDNDMASLTRRVLGI</sequence>
<dbReference type="SUPFAM" id="SSF50978">
    <property type="entry name" value="WD40 repeat-like"/>
    <property type="match status" value="1"/>
</dbReference>
<accession>R4XH88</accession>
<dbReference type="Proteomes" id="UP000013776">
    <property type="component" value="Unassembled WGS sequence"/>
</dbReference>
<reference evidence="2 3" key="1">
    <citation type="journal article" date="2013" name="MBio">
        <title>Genome sequencing of the plant pathogen Taphrina deformans, the causal agent of peach leaf curl.</title>
        <authorList>
            <person name="Cisse O.H."/>
            <person name="Almeida J.M.G.C.F."/>
            <person name="Fonseca A."/>
            <person name="Kumar A.A."/>
            <person name="Salojaervi J."/>
            <person name="Overmyer K."/>
            <person name="Hauser P.M."/>
            <person name="Pagni M."/>
        </authorList>
    </citation>
    <scope>NUCLEOTIDE SEQUENCE [LARGE SCALE GENOMIC DNA]</scope>
    <source>
        <strain evidence="3">PYCC 5710 / ATCC 11124 / CBS 356.35 / IMI 108563 / JCM 9778 / NBRC 8474</strain>
    </source>
</reference>
<dbReference type="InterPro" id="IPR036322">
    <property type="entry name" value="WD40_repeat_dom_sf"/>
</dbReference>
<proteinExistence type="predicted"/>
<gene>
    <name evidence="2" type="ORF">TAPDE_002908</name>
</gene>
<dbReference type="AlphaFoldDB" id="R4XH88"/>
<evidence type="ECO:0000259" key="1">
    <source>
        <dbReference type="PROSITE" id="PS50181"/>
    </source>
</evidence>
<dbReference type="PROSITE" id="PS50181">
    <property type="entry name" value="FBOX"/>
    <property type="match status" value="1"/>
</dbReference>
<dbReference type="InterPro" id="IPR036047">
    <property type="entry name" value="F-box-like_dom_sf"/>
</dbReference>
<keyword evidence="3" id="KW-1185">Reference proteome</keyword>
<dbReference type="Pfam" id="PF12937">
    <property type="entry name" value="F-box-like"/>
    <property type="match status" value="1"/>
</dbReference>
<dbReference type="SMART" id="SM00256">
    <property type="entry name" value="FBOX"/>
    <property type="match status" value="1"/>
</dbReference>
<name>R4XH88_TAPDE</name>
<feature type="domain" description="F-box" evidence="1">
    <location>
        <begin position="1"/>
        <end position="46"/>
    </location>
</feature>
<organism evidence="2 3">
    <name type="scientific">Taphrina deformans (strain PYCC 5710 / ATCC 11124 / CBS 356.35 / IMI 108563 / JCM 9778 / NBRC 8474)</name>
    <name type="common">Peach leaf curl fungus</name>
    <name type="synonym">Lalaria deformans</name>
    <dbReference type="NCBI Taxonomy" id="1097556"/>
    <lineage>
        <taxon>Eukaryota</taxon>
        <taxon>Fungi</taxon>
        <taxon>Dikarya</taxon>
        <taxon>Ascomycota</taxon>
        <taxon>Taphrinomycotina</taxon>
        <taxon>Taphrinomycetes</taxon>
        <taxon>Taphrinales</taxon>
        <taxon>Taphrinaceae</taxon>
        <taxon>Taphrina</taxon>
    </lineage>
</organism>
<dbReference type="SUPFAM" id="SSF81383">
    <property type="entry name" value="F-box domain"/>
    <property type="match status" value="1"/>
</dbReference>
<evidence type="ECO:0000313" key="2">
    <source>
        <dbReference type="EMBL" id="CCG82761.1"/>
    </source>
</evidence>